<proteinExistence type="predicted"/>
<comment type="caution">
    <text evidence="2">The sequence shown here is derived from an EMBL/GenBank/DDBJ whole genome shotgun (WGS) entry which is preliminary data.</text>
</comment>
<dbReference type="AlphaFoldDB" id="A0A3N2D6S7"/>
<dbReference type="RefSeq" id="WP_245967849.1">
    <property type="nucleotide sequence ID" value="NZ_RKHQ01000001.1"/>
</dbReference>
<name>A0A3N2D6S7_9MICO</name>
<dbReference type="InterPro" id="IPR056083">
    <property type="entry name" value="DUF7666"/>
</dbReference>
<keyword evidence="3" id="KW-1185">Reference proteome</keyword>
<feature type="domain" description="DUF7666" evidence="1">
    <location>
        <begin position="274"/>
        <end position="365"/>
    </location>
</feature>
<evidence type="ECO:0000313" key="2">
    <source>
        <dbReference type="EMBL" id="ROR95491.1"/>
    </source>
</evidence>
<gene>
    <name evidence="2" type="ORF">EDD28_0044</name>
</gene>
<organism evidence="2 3">
    <name type="scientific">Salana multivorans</name>
    <dbReference type="NCBI Taxonomy" id="120377"/>
    <lineage>
        <taxon>Bacteria</taxon>
        <taxon>Bacillati</taxon>
        <taxon>Actinomycetota</taxon>
        <taxon>Actinomycetes</taxon>
        <taxon>Micrococcales</taxon>
        <taxon>Beutenbergiaceae</taxon>
        <taxon>Salana</taxon>
    </lineage>
</organism>
<sequence length="372" mass="39942">MNQIIVTNQAEWDAAIERHRNDYVSIYVDAPAGVVLRIDETGSSRAVLRGSSRAVLWGSSSAELRDSSRAVLRGSSRAVLWGSSSAELRDSSSAELWGSSRAVLWGSSSAVLRGSSRAVLRGSSRAVLWGSSSAELRDSSSAELWGSSSAVLRGSSRAVLWGSSSAVLRGSSSAELRDSSSAELWGSSSAVLRGSSSAELWGSSSAELWGFSTAHAHDRSTVKGGTYTAVFIHCARVTVDGGVIIDLTSINQLDPATWVELHADVDDDGMVHPFKAVDGDLYAGHAYYLTQYPIGETITDPRWRDDNACGGGLHVSPTPRHARDHYWEAERFLEVVVPLADIRPIDETKIKAESLTILREVDIDGNPIEVAK</sequence>
<dbReference type="EMBL" id="RKHQ01000001">
    <property type="protein sequence ID" value="ROR95491.1"/>
    <property type="molecule type" value="Genomic_DNA"/>
</dbReference>
<dbReference type="Proteomes" id="UP000275356">
    <property type="component" value="Unassembled WGS sequence"/>
</dbReference>
<dbReference type="Pfam" id="PF24703">
    <property type="entry name" value="DUF7666"/>
    <property type="match status" value="1"/>
</dbReference>
<protein>
    <recommendedName>
        <fullName evidence="1">DUF7666 domain-containing protein</fullName>
    </recommendedName>
</protein>
<reference evidence="2 3" key="1">
    <citation type="submission" date="2018-11" db="EMBL/GenBank/DDBJ databases">
        <title>Sequencing the genomes of 1000 actinobacteria strains.</title>
        <authorList>
            <person name="Klenk H.-P."/>
        </authorList>
    </citation>
    <scope>NUCLEOTIDE SEQUENCE [LARGE SCALE GENOMIC DNA]</scope>
    <source>
        <strain evidence="2 3">DSM 13521</strain>
    </source>
</reference>
<evidence type="ECO:0000259" key="1">
    <source>
        <dbReference type="Pfam" id="PF24703"/>
    </source>
</evidence>
<evidence type="ECO:0000313" key="3">
    <source>
        <dbReference type="Proteomes" id="UP000275356"/>
    </source>
</evidence>
<accession>A0A3N2D6S7</accession>